<keyword evidence="2" id="KW-1185">Reference proteome</keyword>
<name>I3XY29_SULBS</name>
<reference evidence="1 2" key="1">
    <citation type="submission" date="2012-06" db="EMBL/GenBank/DDBJ databases">
        <title>Complete sequence of Sulfurospirillum barnesii SES-3.</title>
        <authorList>
            <consortium name="US DOE Joint Genome Institute"/>
            <person name="Lucas S."/>
            <person name="Han J."/>
            <person name="Lapidus A."/>
            <person name="Cheng J.-F."/>
            <person name="Goodwin L."/>
            <person name="Pitluck S."/>
            <person name="Peters L."/>
            <person name="Ovchinnikova G."/>
            <person name="Lu M."/>
            <person name="Detter J.C."/>
            <person name="Han C."/>
            <person name="Tapia R."/>
            <person name="Land M."/>
            <person name="Hauser L."/>
            <person name="Kyrpides N."/>
            <person name="Ivanova N."/>
            <person name="Pagani I."/>
            <person name="Stolz J."/>
            <person name="Arkin A."/>
            <person name="Dehal P."/>
            <person name="Oremland R."/>
            <person name="Saltikov C."/>
            <person name="Basu P."/>
            <person name="Hollibaugh J."/>
            <person name="Newman D."/>
            <person name="Stolyar S."/>
            <person name="Hazen T."/>
            <person name="Woyke T."/>
        </authorList>
    </citation>
    <scope>NUCLEOTIDE SEQUENCE [LARGE SCALE GENOMIC DNA]</scope>
    <source>
        <strain evidence="2">ATCC 700032 / DSM 10660 / SES-3</strain>
    </source>
</reference>
<accession>I3XY29</accession>
<dbReference type="EMBL" id="CP003333">
    <property type="protein sequence ID" value="AFL68853.1"/>
    <property type="molecule type" value="Genomic_DNA"/>
</dbReference>
<dbReference type="HOGENOM" id="CLU_1093615_0_0_7"/>
<dbReference type="OrthoDB" id="7031081at2"/>
<dbReference type="KEGG" id="sba:Sulba_1565"/>
<dbReference type="STRING" id="760154.Sulba_1565"/>
<dbReference type="RefSeq" id="WP_014769731.1">
    <property type="nucleotide sequence ID" value="NC_018002.1"/>
</dbReference>
<protein>
    <submittedName>
        <fullName evidence="1">Uncharacterized protein</fullName>
    </submittedName>
</protein>
<evidence type="ECO:0000313" key="2">
    <source>
        <dbReference type="Proteomes" id="UP000006176"/>
    </source>
</evidence>
<dbReference type="Proteomes" id="UP000006176">
    <property type="component" value="Chromosome"/>
</dbReference>
<organism evidence="1 2">
    <name type="scientific">Sulfurospirillum barnesii (strain ATCC 700032 / DSM 10660 / SES-3)</name>
    <dbReference type="NCBI Taxonomy" id="760154"/>
    <lineage>
        <taxon>Bacteria</taxon>
        <taxon>Pseudomonadati</taxon>
        <taxon>Campylobacterota</taxon>
        <taxon>Epsilonproteobacteria</taxon>
        <taxon>Campylobacterales</taxon>
        <taxon>Sulfurospirillaceae</taxon>
        <taxon>Sulfurospirillum</taxon>
    </lineage>
</organism>
<dbReference type="PATRIC" id="fig|760154.4.peg.1568"/>
<proteinExistence type="predicted"/>
<sequence>MRTALHPFKNESITVTQYIAEFGAKLDAYGNKNLRLFPRCPACGNNMYTKGETNPEVDGVFSHQPNCNGFCPLKESAGKCYEILLPIDEDPYKTKALRSSFFKHWKFHYNLMKSYLKVLDIFDFIKLIKYADKNKIWSYRHIEEKQIPYIFLVLKEYPPVGNKNKLIRKDWLRFWFDSRVRTLEDLWIHTNKDWILIKATYANPRNGKTPNYTQLKDTEIVTVNLDFLNKEEPILSSFVINQMHKEFNKELE</sequence>
<dbReference type="eggNOG" id="ENOG503322B">
    <property type="taxonomic scope" value="Bacteria"/>
</dbReference>
<gene>
    <name evidence="1" type="ordered locus">Sulba_1565</name>
</gene>
<evidence type="ECO:0000313" key="1">
    <source>
        <dbReference type="EMBL" id="AFL68853.1"/>
    </source>
</evidence>
<dbReference type="AlphaFoldDB" id="I3XY29"/>